<dbReference type="EMBL" id="FNCE01000002">
    <property type="protein sequence ID" value="SDF82649.1"/>
    <property type="molecule type" value="Genomic_DNA"/>
</dbReference>
<comment type="catalytic activity">
    <reaction evidence="5 6">
        <text>N(1)-(5-phospho-beta-D-ribosyl)glycinamide + (6R)-10-formyltetrahydrofolate = N(2)-formyl-N(1)-(5-phospho-beta-D-ribosyl)glycinamide + (6S)-5,6,7,8-tetrahydrofolate + H(+)</text>
        <dbReference type="Rhea" id="RHEA:15053"/>
        <dbReference type="ChEBI" id="CHEBI:15378"/>
        <dbReference type="ChEBI" id="CHEBI:57453"/>
        <dbReference type="ChEBI" id="CHEBI:143788"/>
        <dbReference type="ChEBI" id="CHEBI:147286"/>
        <dbReference type="ChEBI" id="CHEBI:195366"/>
        <dbReference type="EC" id="2.1.2.2"/>
    </reaction>
</comment>
<evidence type="ECO:0000256" key="3">
    <source>
        <dbReference type="ARBA" id="ARBA00022755"/>
    </source>
</evidence>
<keyword evidence="9" id="KW-1185">Reference proteome</keyword>
<comment type="pathway">
    <text evidence="1 6">Purine metabolism; IMP biosynthesis via de novo pathway; N(2)-formyl-N(1)-(5-phospho-D-ribosyl)glycinamide from N(1)-(5-phospho-D-ribosyl)glycinamide (10-formyl THF route): step 1/1.</text>
</comment>
<dbReference type="InterPro" id="IPR002376">
    <property type="entry name" value="Formyl_transf_N"/>
</dbReference>
<dbReference type="CDD" id="cd08645">
    <property type="entry name" value="FMT_core_GART"/>
    <property type="match status" value="1"/>
</dbReference>
<comment type="similarity">
    <text evidence="4 6">Belongs to the GART family.</text>
</comment>
<dbReference type="GO" id="GO:0006189">
    <property type="term" value="P:'de novo' IMP biosynthetic process"/>
    <property type="evidence" value="ECO:0007669"/>
    <property type="project" value="UniProtKB-UniRule"/>
</dbReference>
<dbReference type="InterPro" id="IPR004607">
    <property type="entry name" value="GART"/>
</dbReference>
<name>A0A1G7PAM6_9PROT</name>
<evidence type="ECO:0000256" key="2">
    <source>
        <dbReference type="ARBA" id="ARBA00022679"/>
    </source>
</evidence>
<evidence type="ECO:0000313" key="8">
    <source>
        <dbReference type="EMBL" id="SDF82649.1"/>
    </source>
</evidence>
<dbReference type="Gene3D" id="3.40.50.170">
    <property type="entry name" value="Formyl transferase, N-terminal domain"/>
    <property type="match status" value="1"/>
</dbReference>
<evidence type="ECO:0000256" key="4">
    <source>
        <dbReference type="ARBA" id="ARBA00038440"/>
    </source>
</evidence>
<comment type="caution">
    <text evidence="6">Lacks conserved residue(s) required for the propagation of feature annotation.</text>
</comment>
<dbReference type="InterPro" id="IPR036477">
    <property type="entry name" value="Formyl_transf_N_sf"/>
</dbReference>
<dbReference type="GO" id="GO:0005829">
    <property type="term" value="C:cytosol"/>
    <property type="evidence" value="ECO:0007669"/>
    <property type="project" value="TreeGrafter"/>
</dbReference>
<comment type="function">
    <text evidence="6">Catalyzes the transfer of a formyl group from 10-formyltetrahydrofolate to 5-phospho-ribosyl-glycinamide (GAR), producing 5-phospho-ribosyl-N-formylglycinamide (FGAR) and tetrahydrofolate.</text>
</comment>
<accession>A0A1G7PAM6</accession>
<feature type="binding site" evidence="6">
    <location>
        <position position="67"/>
    </location>
    <ligand>
        <name>(6R)-10-formyltetrahydrofolate</name>
        <dbReference type="ChEBI" id="CHEBI:195366"/>
    </ligand>
</feature>
<evidence type="ECO:0000256" key="5">
    <source>
        <dbReference type="ARBA" id="ARBA00047664"/>
    </source>
</evidence>
<dbReference type="GO" id="GO:0004644">
    <property type="term" value="F:phosphoribosylglycinamide formyltransferase activity"/>
    <property type="evidence" value="ECO:0007669"/>
    <property type="project" value="UniProtKB-UniRule"/>
</dbReference>
<evidence type="ECO:0000313" key="9">
    <source>
        <dbReference type="Proteomes" id="UP000199415"/>
    </source>
</evidence>
<dbReference type="PANTHER" id="PTHR43369:SF2">
    <property type="entry name" value="PHOSPHORIBOSYLGLYCINAMIDE FORMYLTRANSFERASE"/>
    <property type="match status" value="1"/>
</dbReference>
<gene>
    <name evidence="6" type="primary">purN</name>
    <name evidence="8" type="ORF">SAMN05216241_102475</name>
</gene>
<feature type="domain" description="Formyl transferase N-terminal" evidence="7">
    <location>
        <begin position="5"/>
        <end position="183"/>
    </location>
</feature>
<dbReference type="EC" id="2.1.2.2" evidence="6"/>
<dbReference type="PROSITE" id="PS00373">
    <property type="entry name" value="GART"/>
    <property type="match status" value="1"/>
</dbReference>
<dbReference type="STRING" id="1082479.SAMN05216241_102475"/>
<proteinExistence type="inferred from homology"/>
<evidence type="ECO:0000259" key="7">
    <source>
        <dbReference type="Pfam" id="PF00551"/>
    </source>
</evidence>
<feature type="active site" description="Proton donor" evidence="6">
    <location>
        <position position="111"/>
    </location>
</feature>
<reference evidence="8 9" key="1">
    <citation type="submission" date="2016-10" db="EMBL/GenBank/DDBJ databases">
        <authorList>
            <person name="de Groot N.N."/>
        </authorList>
    </citation>
    <scope>NUCLEOTIDE SEQUENCE [LARGE SCALE GENOMIC DNA]</scope>
    <source>
        <strain evidence="8 9">DSM 25584</strain>
    </source>
</reference>
<evidence type="ECO:0000256" key="6">
    <source>
        <dbReference type="HAMAP-Rule" id="MF_01930"/>
    </source>
</evidence>
<dbReference type="OrthoDB" id="9806170at2"/>
<dbReference type="UniPathway" id="UPA00074">
    <property type="reaction ID" value="UER00126"/>
</dbReference>
<feature type="binding site" evidence="6">
    <location>
        <position position="109"/>
    </location>
    <ligand>
        <name>(6R)-10-formyltetrahydrofolate</name>
        <dbReference type="ChEBI" id="CHEBI:195366"/>
    </ligand>
</feature>
<dbReference type="RefSeq" id="WP_090019076.1">
    <property type="nucleotide sequence ID" value="NZ_FNCE01000002.1"/>
</dbReference>
<dbReference type="SUPFAM" id="SSF53328">
    <property type="entry name" value="Formyltransferase"/>
    <property type="match status" value="1"/>
</dbReference>
<dbReference type="Proteomes" id="UP000199415">
    <property type="component" value="Unassembled WGS sequence"/>
</dbReference>
<feature type="binding site" evidence="6">
    <location>
        <begin position="14"/>
        <end position="16"/>
    </location>
    <ligand>
        <name>N(1)-(5-phospho-beta-D-ribosyl)glycinamide</name>
        <dbReference type="ChEBI" id="CHEBI:143788"/>
    </ligand>
</feature>
<dbReference type="InterPro" id="IPR001555">
    <property type="entry name" value="GART_AS"/>
</dbReference>
<keyword evidence="2 6" id="KW-0808">Transferase</keyword>
<dbReference type="PANTHER" id="PTHR43369">
    <property type="entry name" value="PHOSPHORIBOSYLGLYCINAMIDE FORMYLTRANSFERASE"/>
    <property type="match status" value="1"/>
</dbReference>
<sequence length="216" mass="22609">MARVKVGVLISGRGSNLKALIEAARDPAYPAEIAHVISNRPDAPGLDYAEDHGIATEVIDHTRFAGRPGFEAALTDSLTSAGVELVCLAGFMRVLTAEFVDQWANRVLNIHPSLLPAFPGTDTHRQALAAGVTITGCTVHLVSEAVDGGPIVGQAAVPVHPGDTPDTLGARVRAAEHRLYPHCLAQMAAGKVRVIGHGVEIADRTVPDGVLYNPGV</sequence>
<organism evidence="8 9">
    <name type="scientific">Limimonas halophila</name>
    <dbReference type="NCBI Taxonomy" id="1082479"/>
    <lineage>
        <taxon>Bacteria</taxon>
        <taxon>Pseudomonadati</taxon>
        <taxon>Pseudomonadota</taxon>
        <taxon>Alphaproteobacteria</taxon>
        <taxon>Rhodospirillales</taxon>
        <taxon>Rhodovibrionaceae</taxon>
        <taxon>Limimonas</taxon>
    </lineage>
</organism>
<dbReference type="Pfam" id="PF00551">
    <property type="entry name" value="Formyl_trans_N"/>
    <property type="match status" value="1"/>
</dbReference>
<dbReference type="NCBIfam" id="TIGR00639">
    <property type="entry name" value="PurN"/>
    <property type="match status" value="1"/>
</dbReference>
<feature type="site" description="Raises pKa of active site His" evidence="6">
    <location>
        <position position="147"/>
    </location>
</feature>
<keyword evidence="3 6" id="KW-0658">Purine biosynthesis</keyword>
<dbReference type="HAMAP" id="MF_01930">
    <property type="entry name" value="PurN"/>
    <property type="match status" value="1"/>
</dbReference>
<protein>
    <recommendedName>
        <fullName evidence="6">Phosphoribosylglycinamide formyltransferase</fullName>
        <ecNumber evidence="6">2.1.2.2</ecNumber>
    </recommendedName>
    <alternativeName>
        <fullName evidence="6">5'-phosphoribosylglycinamide transformylase</fullName>
    </alternativeName>
    <alternativeName>
        <fullName evidence="6">GAR transformylase</fullName>
        <shortName evidence="6">GART</shortName>
    </alternativeName>
</protein>
<evidence type="ECO:0000256" key="1">
    <source>
        <dbReference type="ARBA" id="ARBA00005054"/>
    </source>
</evidence>
<dbReference type="AlphaFoldDB" id="A0A1G7PAM6"/>